<dbReference type="InterPro" id="IPR010148">
    <property type="entry name" value="CRISPR-assoc_prot_CT1975"/>
</dbReference>
<dbReference type="AlphaFoldDB" id="A0A4Y9F3S7"/>
<name>A0A4Y9F3S7_9MICC</name>
<protein>
    <submittedName>
        <fullName evidence="2">Type I-E CRISPR-associated protein Cas7/Cse4/CasC</fullName>
    </submittedName>
</protein>
<evidence type="ECO:0000313" key="3">
    <source>
        <dbReference type="Proteomes" id="UP000297951"/>
    </source>
</evidence>
<dbReference type="NCBIfam" id="TIGR01869">
    <property type="entry name" value="casC_Cse4"/>
    <property type="match status" value="1"/>
</dbReference>
<feature type="region of interest" description="Disordered" evidence="1">
    <location>
        <begin position="16"/>
        <end position="36"/>
    </location>
</feature>
<gene>
    <name evidence="2" type="primary">cas7e</name>
    <name evidence="2" type="ORF">E4U03_07345</name>
</gene>
<dbReference type="OrthoDB" id="5291250at2"/>
<accession>A0A4Y9F3S7</accession>
<reference evidence="2 3" key="1">
    <citation type="submission" date="2019-03" db="EMBL/GenBank/DDBJ databases">
        <title>Diversity of the mouse oral microbiome.</title>
        <authorList>
            <person name="Joseph S."/>
            <person name="Aduse-Opoku J."/>
            <person name="Curtis M."/>
            <person name="Wade W."/>
            <person name="Hashim A."/>
        </authorList>
    </citation>
    <scope>NUCLEOTIDE SEQUENCE [LARGE SCALE GENOMIC DNA]</scope>
    <source>
        <strain evidence="3">irhom_31</strain>
    </source>
</reference>
<sequence>MSLFIDIHALQTLPPSNINRDDTGAPKTATFGGVPRQRVSSQAWKHVMRHDLAETLTPELMGVRTKRVVQKIASKIQELDERWDEARATAEVEALLKTAGIKVSPSSKKKGEDEESHLETGYLLFLSNHQIQAAAQAIIDADGEKIAKKDAQKVLDDKNSVDIALFGRMVADDAAYNVDAAAQVAHALGVAGAEPEFDFFTAVDDVVRDAEETGAGMLGTVEMMSSTLYRYATVNLEGLAANLDDRDVAVKATRAFVESFLTSMPTGKQNTFANRTLPEAIVVSVRKDRPVSLVNAFEVPATNENGGYRLQAAQKLAEEAQALDAMYGYKPEASWVVALPSLVKALDSLGTVTNLPQLLDELTATLEATESK</sequence>
<evidence type="ECO:0000256" key="1">
    <source>
        <dbReference type="SAM" id="MobiDB-lite"/>
    </source>
</evidence>
<proteinExistence type="predicted"/>
<dbReference type="Proteomes" id="UP000297951">
    <property type="component" value="Unassembled WGS sequence"/>
</dbReference>
<dbReference type="RefSeq" id="WP_135012907.1">
    <property type="nucleotide sequence ID" value="NZ_JADGLK010000023.1"/>
</dbReference>
<dbReference type="EMBL" id="SPQC01000023">
    <property type="protein sequence ID" value="TFU22037.1"/>
    <property type="molecule type" value="Genomic_DNA"/>
</dbReference>
<evidence type="ECO:0000313" key="2">
    <source>
        <dbReference type="EMBL" id="TFU22037.1"/>
    </source>
</evidence>
<comment type="caution">
    <text evidence="2">The sequence shown here is derived from an EMBL/GenBank/DDBJ whole genome shotgun (WGS) entry which is preliminary data.</text>
</comment>
<dbReference type="Pfam" id="PF09344">
    <property type="entry name" value="Cas_CT1975"/>
    <property type="match status" value="1"/>
</dbReference>
<organism evidence="2 3">
    <name type="scientific">Rothia nasimurium</name>
    <dbReference type="NCBI Taxonomy" id="85336"/>
    <lineage>
        <taxon>Bacteria</taxon>
        <taxon>Bacillati</taxon>
        <taxon>Actinomycetota</taxon>
        <taxon>Actinomycetes</taxon>
        <taxon>Micrococcales</taxon>
        <taxon>Micrococcaceae</taxon>
        <taxon>Rothia</taxon>
    </lineage>
</organism>